<keyword evidence="2" id="KW-1185">Reference proteome</keyword>
<accession>A0ABP1BA25</accession>
<protein>
    <submittedName>
        <fullName evidence="1">Uncharacterized protein</fullName>
    </submittedName>
</protein>
<evidence type="ECO:0000313" key="2">
    <source>
        <dbReference type="Proteomes" id="UP001497522"/>
    </source>
</evidence>
<proteinExistence type="predicted"/>
<gene>
    <name evidence="1" type="ORF">CSSPJE1EN2_LOCUS14330</name>
</gene>
<organism evidence="1 2">
    <name type="scientific">Sphagnum jensenii</name>
    <dbReference type="NCBI Taxonomy" id="128206"/>
    <lineage>
        <taxon>Eukaryota</taxon>
        <taxon>Viridiplantae</taxon>
        <taxon>Streptophyta</taxon>
        <taxon>Embryophyta</taxon>
        <taxon>Bryophyta</taxon>
        <taxon>Sphagnophytina</taxon>
        <taxon>Sphagnopsida</taxon>
        <taxon>Sphagnales</taxon>
        <taxon>Sphagnaceae</taxon>
        <taxon>Sphagnum</taxon>
    </lineage>
</organism>
<reference evidence="1 2" key="1">
    <citation type="submission" date="2024-03" db="EMBL/GenBank/DDBJ databases">
        <authorList>
            <consortium name="ELIXIR-Norway"/>
            <consortium name="Elixir Norway"/>
        </authorList>
    </citation>
    <scope>NUCLEOTIDE SEQUENCE [LARGE SCALE GENOMIC DNA]</scope>
</reference>
<sequence>MKNEKKLDVRVLASLAAQTKMETANLAKNKITISSSSSFHQTRLARGVNKNKDSVLDMSVADLDWSTDENREPFQLNCNLRS</sequence>
<evidence type="ECO:0000313" key="1">
    <source>
        <dbReference type="EMBL" id="CAK9871670.1"/>
    </source>
</evidence>
<dbReference type="EMBL" id="OZ023703">
    <property type="protein sequence ID" value="CAK9871670.1"/>
    <property type="molecule type" value="Genomic_DNA"/>
</dbReference>
<dbReference type="Proteomes" id="UP001497522">
    <property type="component" value="Chromosome 2"/>
</dbReference>
<name>A0ABP1BA25_9BRYO</name>